<dbReference type="AlphaFoldDB" id="A0A1T4LCN0"/>
<gene>
    <name evidence="10" type="primary">fabZ</name>
    <name evidence="11" type="ORF">SAMN02746011_01047</name>
</gene>
<dbReference type="RefSeq" id="WP_066125718.1">
    <property type="nucleotide sequence ID" value="NZ_FUWO01000007.1"/>
</dbReference>
<proteinExistence type="inferred from homology"/>
<evidence type="ECO:0000256" key="3">
    <source>
        <dbReference type="ARBA" id="ARBA00009174"/>
    </source>
</evidence>
<dbReference type="Pfam" id="PF07977">
    <property type="entry name" value="FabA"/>
    <property type="match status" value="1"/>
</dbReference>
<dbReference type="OrthoDB" id="9772788at2"/>
<evidence type="ECO:0000256" key="1">
    <source>
        <dbReference type="ARBA" id="ARBA00001055"/>
    </source>
</evidence>
<comment type="similarity">
    <text evidence="3 10">Belongs to the thioester dehydratase family. FabZ subfamily.</text>
</comment>
<dbReference type="EMBL" id="FUWO01000007">
    <property type="protein sequence ID" value="SJZ52411.1"/>
    <property type="molecule type" value="Genomic_DNA"/>
</dbReference>
<dbReference type="Proteomes" id="UP000189941">
    <property type="component" value="Unassembled WGS sequence"/>
</dbReference>
<keyword evidence="12" id="KW-1185">Reference proteome</keyword>
<feature type="active site" evidence="10">
    <location>
        <position position="50"/>
    </location>
</feature>
<protein>
    <recommendedName>
        <fullName evidence="10">3-hydroxyacyl-[acyl-carrier-protein] dehydratase FabZ</fullName>
        <ecNumber evidence="10">4.2.1.59</ecNumber>
    </recommendedName>
    <alternativeName>
        <fullName evidence="10">(3R)-hydroxymyristoyl-[acyl-carrier-protein] dehydratase</fullName>
        <shortName evidence="10">(3R)-hydroxymyristoyl-ACP dehydrase</shortName>
    </alternativeName>
    <alternativeName>
        <fullName evidence="10">Beta-hydroxyacyl-ACP dehydratase</fullName>
    </alternativeName>
</protein>
<dbReference type="InterPro" id="IPR029069">
    <property type="entry name" value="HotDog_dom_sf"/>
</dbReference>
<dbReference type="GO" id="GO:0009245">
    <property type="term" value="P:lipid A biosynthetic process"/>
    <property type="evidence" value="ECO:0007669"/>
    <property type="project" value="UniProtKB-UniRule"/>
</dbReference>
<accession>A0A1T4LCN0</accession>
<dbReference type="HAMAP" id="MF_00406">
    <property type="entry name" value="FabZ"/>
    <property type="match status" value="1"/>
</dbReference>
<dbReference type="GO" id="GO:0005737">
    <property type="term" value="C:cytoplasm"/>
    <property type="evidence" value="ECO:0007669"/>
    <property type="project" value="UniProtKB-SubCell"/>
</dbReference>
<dbReference type="EC" id="4.2.1.59" evidence="10"/>
<keyword evidence="4 10" id="KW-0963">Cytoplasm</keyword>
<dbReference type="InterPro" id="IPR010084">
    <property type="entry name" value="FabZ"/>
</dbReference>
<dbReference type="CDD" id="cd01288">
    <property type="entry name" value="FabZ"/>
    <property type="match status" value="1"/>
</dbReference>
<dbReference type="SUPFAM" id="SSF54637">
    <property type="entry name" value="Thioesterase/thiol ester dehydrase-isomerase"/>
    <property type="match status" value="1"/>
</dbReference>
<dbReference type="PANTHER" id="PTHR30272">
    <property type="entry name" value="3-HYDROXYACYL-[ACYL-CARRIER-PROTEIN] DEHYDRATASE"/>
    <property type="match status" value="1"/>
</dbReference>
<evidence type="ECO:0000256" key="5">
    <source>
        <dbReference type="ARBA" id="ARBA00022516"/>
    </source>
</evidence>
<keyword evidence="8 10" id="KW-0456">Lyase</keyword>
<evidence type="ECO:0000256" key="9">
    <source>
        <dbReference type="ARBA" id="ARBA00025049"/>
    </source>
</evidence>
<comment type="catalytic activity">
    <reaction evidence="1 10">
        <text>a (3R)-hydroxyacyl-[ACP] = a (2E)-enoyl-[ACP] + H2O</text>
        <dbReference type="Rhea" id="RHEA:13097"/>
        <dbReference type="Rhea" id="RHEA-COMP:9925"/>
        <dbReference type="Rhea" id="RHEA-COMP:9945"/>
        <dbReference type="ChEBI" id="CHEBI:15377"/>
        <dbReference type="ChEBI" id="CHEBI:78784"/>
        <dbReference type="ChEBI" id="CHEBI:78827"/>
        <dbReference type="EC" id="4.2.1.59"/>
    </reaction>
</comment>
<dbReference type="FunFam" id="3.10.129.10:FF:000001">
    <property type="entry name" value="3-hydroxyacyl-[acyl-carrier-protein] dehydratase FabZ"/>
    <property type="match status" value="1"/>
</dbReference>
<sequence>MTILTAQQVMDIIPNRYPICFIDAVDELVPGEKIVCRKNVTINEQFFQGHFPGEPVMPGVLICEALAQAGSIPLLQMPDFEGKTAYLGGLNKVKFRQKVVPGDVLRLQVDIVKLKRNAGIGMGQAFVGDKKVAEAEMTFIIGVK</sequence>
<evidence type="ECO:0000313" key="12">
    <source>
        <dbReference type="Proteomes" id="UP000189941"/>
    </source>
</evidence>
<evidence type="ECO:0000256" key="6">
    <source>
        <dbReference type="ARBA" id="ARBA00022556"/>
    </source>
</evidence>
<reference evidence="12" key="1">
    <citation type="submission" date="2017-02" db="EMBL/GenBank/DDBJ databases">
        <authorList>
            <person name="Varghese N."/>
            <person name="Submissions S."/>
        </authorList>
    </citation>
    <scope>NUCLEOTIDE SEQUENCE [LARGE SCALE GENOMIC DNA]</scope>
    <source>
        <strain evidence="12">DSM 15739</strain>
    </source>
</reference>
<evidence type="ECO:0000256" key="10">
    <source>
        <dbReference type="HAMAP-Rule" id="MF_00406"/>
    </source>
</evidence>
<name>A0A1T4LCN0_9LACT</name>
<dbReference type="STRING" id="1121925.SAMN02746011_01047"/>
<dbReference type="GO" id="GO:0016020">
    <property type="term" value="C:membrane"/>
    <property type="evidence" value="ECO:0007669"/>
    <property type="project" value="GOC"/>
</dbReference>
<dbReference type="GO" id="GO:0019171">
    <property type="term" value="F:(3R)-hydroxyacyl-[acyl-carrier-protein] dehydratase activity"/>
    <property type="evidence" value="ECO:0007669"/>
    <property type="project" value="UniProtKB-EC"/>
</dbReference>
<dbReference type="PANTHER" id="PTHR30272:SF1">
    <property type="entry name" value="3-HYDROXYACYL-[ACYL-CARRIER-PROTEIN] DEHYDRATASE"/>
    <property type="match status" value="1"/>
</dbReference>
<keyword evidence="7 10" id="KW-0443">Lipid metabolism</keyword>
<evidence type="ECO:0000256" key="2">
    <source>
        <dbReference type="ARBA" id="ARBA00004496"/>
    </source>
</evidence>
<comment type="subcellular location">
    <subcellularLocation>
        <location evidence="2 10">Cytoplasm</location>
    </subcellularLocation>
</comment>
<keyword evidence="6 10" id="KW-0441">Lipid A biosynthesis</keyword>
<evidence type="ECO:0000256" key="7">
    <source>
        <dbReference type="ARBA" id="ARBA00023098"/>
    </source>
</evidence>
<dbReference type="NCBIfam" id="NF000582">
    <property type="entry name" value="PRK00006.1"/>
    <property type="match status" value="1"/>
</dbReference>
<keyword evidence="5 10" id="KW-0444">Lipid biosynthesis</keyword>
<comment type="function">
    <text evidence="9 10">Involved in unsaturated fatty acids biosynthesis. Catalyzes the dehydration of short chain beta-hydroxyacyl-ACPs and long chain saturated and unsaturated beta-hydroxyacyl-ACPs.</text>
</comment>
<organism evidence="11 12">
    <name type="scientific">Globicatella sulfidifaciens DSM 15739</name>
    <dbReference type="NCBI Taxonomy" id="1121925"/>
    <lineage>
        <taxon>Bacteria</taxon>
        <taxon>Bacillati</taxon>
        <taxon>Bacillota</taxon>
        <taxon>Bacilli</taxon>
        <taxon>Lactobacillales</taxon>
        <taxon>Aerococcaceae</taxon>
        <taxon>Globicatella</taxon>
    </lineage>
</organism>
<evidence type="ECO:0000256" key="4">
    <source>
        <dbReference type="ARBA" id="ARBA00022490"/>
    </source>
</evidence>
<evidence type="ECO:0000313" key="11">
    <source>
        <dbReference type="EMBL" id="SJZ52411.1"/>
    </source>
</evidence>
<dbReference type="NCBIfam" id="TIGR01750">
    <property type="entry name" value="fabZ"/>
    <property type="match status" value="1"/>
</dbReference>
<dbReference type="Gene3D" id="3.10.129.10">
    <property type="entry name" value="Hotdog Thioesterase"/>
    <property type="match status" value="1"/>
</dbReference>
<evidence type="ECO:0000256" key="8">
    <source>
        <dbReference type="ARBA" id="ARBA00023239"/>
    </source>
</evidence>
<dbReference type="InterPro" id="IPR013114">
    <property type="entry name" value="FabA_FabZ"/>
</dbReference>
<dbReference type="GO" id="GO:0006633">
    <property type="term" value="P:fatty acid biosynthetic process"/>
    <property type="evidence" value="ECO:0007669"/>
    <property type="project" value="UniProtKB-UniRule"/>
</dbReference>